<keyword evidence="2" id="KW-1133">Transmembrane helix</keyword>
<feature type="compositionally biased region" description="Basic and acidic residues" evidence="1">
    <location>
        <begin position="102"/>
        <end position="111"/>
    </location>
</feature>
<keyword evidence="2" id="KW-0472">Membrane</keyword>
<evidence type="ECO:0000313" key="4">
    <source>
        <dbReference type="Proteomes" id="UP001057702"/>
    </source>
</evidence>
<evidence type="ECO:0000313" key="3">
    <source>
        <dbReference type="EMBL" id="MCQ4083757.1"/>
    </source>
</evidence>
<dbReference type="Pfam" id="PF19870">
    <property type="entry name" value="DUF6343"/>
    <property type="match status" value="1"/>
</dbReference>
<dbReference type="Proteomes" id="UP001057702">
    <property type="component" value="Unassembled WGS sequence"/>
</dbReference>
<protein>
    <submittedName>
        <fullName evidence="3">DUF6343 family protein</fullName>
    </submittedName>
</protein>
<gene>
    <name evidence="3" type="ORF">NGB36_24975</name>
</gene>
<sequence length="111" mass="11205">MTGGTSDGRRRRTGTEPVAARSALGLRMVLSAVYVPIFVAGAIAFAIWATRSAPGGSPGVTVLDVLAGVSAALAAVAAADLLVVSRRRRRAGTCPTSGSGGGRRDGERRSP</sequence>
<organism evidence="3 4">
    <name type="scientific">Streptomyces humicola</name>
    <dbReference type="NCBI Taxonomy" id="2953240"/>
    <lineage>
        <taxon>Bacteria</taxon>
        <taxon>Bacillati</taxon>
        <taxon>Actinomycetota</taxon>
        <taxon>Actinomycetes</taxon>
        <taxon>Kitasatosporales</taxon>
        <taxon>Streptomycetaceae</taxon>
        <taxon>Streptomyces</taxon>
    </lineage>
</organism>
<keyword evidence="4" id="KW-1185">Reference proteome</keyword>
<reference evidence="3" key="1">
    <citation type="submission" date="2022-06" db="EMBL/GenBank/DDBJ databases">
        <title>Draft genome sequence of Streptomyces sp. RB6PN25 isolated from peat swamp forest in Thailand.</title>
        <authorList>
            <person name="Duangmal K."/>
            <person name="Klaysubun C."/>
        </authorList>
    </citation>
    <scope>NUCLEOTIDE SEQUENCE</scope>
    <source>
        <strain evidence="3">RB6PN25</strain>
    </source>
</reference>
<comment type="caution">
    <text evidence="3">The sequence shown here is derived from an EMBL/GenBank/DDBJ whole genome shotgun (WGS) entry which is preliminary data.</text>
</comment>
<dbReference type="EMBL" id="JANFNG010000025">
    <property type="protein sequence ID" value="MCQ4083757.1"/>
    <property type="molecule type" value="Genomic_DNA"/>
</dbReference>
<keyword evidence="2" id="KW-0812">Transmembrane</keyword>
<feature type="transmembrane region" description="Helical" evidence="2">
    <location>
        <begin position="29"/>
        <end position="49"/>
    </location>
</feature>
<name>A0ABT1Q1H6_9ACTN</name>
<accession>A0ABT1Q1H6</accession>
<dbReference type="RefSeq" id="WP_255922754.1">
    <property type="nucleotide sequence ID" value="NZ_JANFNG010000025.1"/>
</dbReference>
<feature type="transmembrane region" description="Helical" evidence="2">
    <location>
        <begin position="61"/>
        <end position="83"/>
    </location>
</feature>
<proteinExistence type="predicted"/>
<evidence type="ECO:0000256" key="2">
    <source>
        <dbReference type="SAM" id="Phobius"/>
    </source>
</evidence>
<feature type="region of interest" description="Disordered" evidence="1">
    <location>
        <begin position="90"/>
        <end position="111"/>
    </location>
</feature>
<dbReference type="InterPro" id="IPR045924">
    <property type="entry name" value="DUF6343"/>
</dbReference>
<evidence type="ECO:0000256" key="1">
    <source>
        <dbReference type="SAM" id="MobiDB-lite"/>
    </source>
</evidence>